<dbReference type="GO" id="GO:0004523">
    <property type="term" value="F:RNA-DNA hybrid ribonuclease activity"/>
    <property type="evidence" value="ECO:0007669"/>
    <property type="project" value="InterPro"/>
</dbReference>
<sequence>MGKSSKFKTNPTKIISNIEKEFSAMSIYTDRSKSPESVSVGCASLTTDLKHICCTTNYKHNIQLYWIPAHVGIQGNELADQYAKQASNLTSSELVKIPYTDLKEQNKKITFANTNLQTQIQSAHKGTQYFKHYANTIRHPWFHKINLRREIITIDVDQDIIT</sequence>
<dbReference type="GO" id="GO:0003676">
    <property type="term" value="F:nucleic acid binding"/>
    <property type="evidence" value="ECO:0007669"/>
    <property type="project" value="InterPro"/>
</dbReference>
<dbReference type="Pfam" id="PF00075">
    <property type="entry name" value="RNase_H"/>
    <property type="match status" value="1"/>
</dbReference>
<dbReference type="AlphaFoldDB" id="A0A232EDX7"/>
<dbReference type="InterPro" id="IPR002156">
    <property type="entry name" value="RNaseH_domain"/>
</dbReference>
<dbReference type="Gene3D" id="3.30.420.10">
    <property type="entry name" value="Ribonuclease H-like superfamily/Ribonuclease H"/>
    <property type="match status" value="1"/>
</dbReference>
<evidence type="ECO:0000313" key="3">
    <source>
        <dbReference type="Proteomes" id="UP000215335"/>
    </source>
</evidence>
<protein>
    <recommendedName>
        <fullName evidence="1">RNase H type-1 domain-containing protein</fullName>
    </recommendedName>
</protein>
<dbReference type="SUPFAM" id="SSF53098">
    <property type="entry name" value="Ribonuclease H-like"/>
    <property type="match status" value="1"/>
</dbReference>
<keyword evidence="3" id="KW-1185">Reference proteome</keyword>
<feature type="domain" description="RNase H type-1" evidence="1">
    <location>
        <begin position="1"/>
        <end position="88"/>
    </location>
</feature>
<organism evidence="2 3">
    <name type="scientific">Trichomalopsis sarcophagae</name>
    <dbReference type="NCBI Taxonomy" id="543379"/>
    <lineage>
        <taxon>Eukaryota</taxon>
        <taxon>Metazoa</taxon>
        <taxon>Ecdysozoa</taxon>
        <taxon>Arthropoda</taxon>
        <taxon>Hexapoda</taxon>
        <taxon>Insecta</taxon>
        <taxon>Pterygota</taxon>
        <taxon>Neoptera</taxon>
        <taxon>Endopterygota</taxon>
        <taxon>Hymenoptera</taxon>
        <taxon>Apocrita</taxon>
        <taxon>Proctotrupomorpha</taxon>
        <taxon>Chalcidoidea</taxon>
        <taxon>Pteromalidae</taxon>
        <taxon>Pteromalinae</taxon>
        <taxon>Trichomalopsis</taxon>
    </lineage>
</organism>
<dbReference type="Proteomes" id="UP000215335">
    <property type="component" value="Unassembled WGS sequence"/>
</dbReference>
<proteinExistence type="predicted"/>
<name>A0A232EDX7_9HYME</name>
<gene>
    <name evidence="2" type="ORF">TSAR_015765</name>
</gene>
<evidence type="ECO:0000259" key="1">
    <source>
        <dbReference type="PROSITE" id="PS50879"/>
    </source>
</evidence>
<dbReference type="PROSITE" id="PS50879">
    <property type="entry name" value="RNASE_H_1"/>
    <property type="match status" value="1"/>
</dbReference>
<dbReference type="InterPro" id="IPR012337">
    <property type="entry name" value="RNaseH-like_sf"/>
</dbReference>
<accession>A0A232EDX7</accession>
<dbReference type="EMBL" id="NNAY01005798">
    <property type="protein sequence ID" value="OXU16559.1"/>
    <property type="molecule type" value="Genomic_DNA"/>
</dbReference>
<dbReference type="OrthoDB" id="7700353at2759"/>
<reference evidence="2 3" key="1">
    <citation type="journal article" date="2017" name="Curr. Biol.">
        <title>The Evolution of Venom by Co-option of Single-Copy Genes.</title>
        <authorList>
            <person name="Martinson E.O."/>
            <person name="Mrinalini"/>
            <person name="Kelkar Y.D."/>
            <person name="Chang C.H."/>
            <person name="Werren J.H."/>
        </authorList>
    </citation>
    <scope>NUCLEOTIDE SEQUENCE [LARGE SCALE GENOMIC DNA]</scope>
    <source>
        <strain evidence="2 3">Alberta</strain>
        <tissue evidence="2">Whole body</tissue>
    </source>
</reference>
<dbReference type="InterPro" id="IPR036397">
    <property type="entry name" value="RNaseH_sf"/>
</dbReference>
<comment type="caution">
    <text evidence="2">The sequence shown here is derived from an EMBL/GenBank/DDBJ whole genome shotgun (WGS) entry which is preliminary data.</text>
</comment>
<evidence type="ECO:0000313" key="2">
    <source>
        <dbReference type="EMBL" id="OXU16559.1"/>
    </source>
</evidence>